<evidence type="ECO:0000313" key="3">
    <source>
        <dbReference type="EMBL" id="RJX39291.1"/>
    </source>
</evidence>
<dbReference type="Proteomes" id="UP000267798">
    <property type="component" value="Unassembled WGS sequence"/>
</dbReference>
<dbReference type="OrthoDB" id="2605439at2"/>
<feature type="compositionally biased region" description="Basic and acidic residues" evidence="1">
    <location>
        <begin position="55"/>
        <end position="65"/>
    </location>
</feature>
<dbReference type="AlphaFoldDB" id="A0A3A6PRI1"/>
<evidence type="ECO:0000256" key="1">
    <source>
        <dbReference type="SAM" id="MobiDB-lite"/>
    </source>
</evidence>
<feature type="region of interest" description="Disordered" evidence="1">
    <location>
        <begin position="47"/>
        <end position="72"/>
    </location>
</feature>
<dbReference type="RefSeq" id="WP_120108636.1">
    <property type="nucleotide sequence ID" value="NZ_QXQB01000002.1"/>
</dbReference>
<sequence length="176" mass="19351">MKRHIRSALSLVILAGALAMAGGCGNEPDDYSYGKRTVKQNAIKPLNRISPDGKAMPHDQMRSSEAKPSPSRINHEQLARIAAGVSGVNHAIAVMNETDVLVGIEVTGNKRIVEKRVMSTLSRQYPEYRYHITASDELRERIKAVGNRQGKGYRPYMLNQDIGVLADAIDVSSVRP</sequence>
<keyword evidence="4" id="KW-1185">Reference proteome</keyword>
<organism evidence="3 4">
    <name type="scientific">Paenibacillus pinisoli</name>
    <dbReference type="NCBI Taxonomy" id="1276110"/>
    <lineage>
        <taxon>Bacteria</taxon>
        <taxon>Bacillati</taxon>
        <taxon>Bacillota</taxon>
        <taxon>Bacilli</taxon>
        <taxon>Bacillales</taxon>
        <taxon>Paenibacillaceae</taxon>
        <taxon>Paenibacillus</taxon>
    </lineage>
</organism>
<feature type="signal peptide" evidence="2">
    <location>
        <begin position="1"/>
        <end position="21"/>
    </location>
</feature>
<evidence type="ECO:0000313" key="4">
    <source>
        <dbReference type="Proteomes" id="UP000267798"/>
    </source>
</evidence>
<name>A0A3A6PRI1_9BACL</name>
<proteinExistence type="predicted"/>
<evidence type="ECO:0008006" key="5">
    <source>
        <dbReference type="Google" id="ProtNLM"/>
    </source>
</evidence>
<dbReference type="PROSITE" id="PS51257">
    <property type="entry name" value="PROKAR_LIPOPROTEIN"/>
    <property type="match status" value="1"/>
</dbReference>
<evidence type="ECO:0000256" key="2">
    <source>
        <dbReference type="SAM" id="SignalP"/>
    </source>
</evidence>
<accession>A0A3A6PRI1</accession>
<reference evidence="3 4" key="1">
    <citation type="submission" date="2018-09" db="EMBL/GenBank/DDBJ databases">
        <title>Paenibacillus aracenensis nov. sp. isolated from a cave in southern Spain.</title>
        <authorList>
            <person name="Jurado V."/>
            <person name="Gutierrez-Patricio S."/>
            <person name="Gonzalez-Pimentel J.L."/>
            <person name="Miller A.Z."/>
            <person name="Laiz L."/>
            <person name="Saiz-Jimenez C."/>
        </authorList>
    </citation>
    <scope>NUCLEOTIDE SEQUENCE [LARGE SCALE GENOMIC DNA]</scope>
    <source>
        <strain evidence="3 4">JCM 19203</strain>
    </source>
</reference>
<comment type="caution">
    <text evidence="3">The sequence shown here is derived from an EMBL/GenBank/DDBJ whole genome shotgun (WGS) entry which is preliminary data.</text>
</comment>
<feature type="chain" id="PRO_5017274054" description="YhcN/YlaJ family sporulation lipoprotein" evidence="2">
    <location>
        <begin position="22"/>
        <end position="176"/>
    </location>
</feature>
<dbReference type="EMBL" id="QXQB01000002">
    <property type="protein sequence ID" value="RJX39291.1"/>
    <property type="molecule type" value="Genomic_DNA"/>
</dbReference>
<gene>
    <name evidence="3" type="ORF">D3P09_07525</name>
</gene>
<keyword evidence="2" id="KW-0732">Signal</keyword>
<protein>
    <recommendedName>
        <fullName evidence="5">YhcN/YlaJ family sporulation lipoprotein</fullName>
    </recommendedName>
</protein>